<dbReference type="Proteomes" id="UP000308600">
    <property type="component" value="Unassembled WGS sequence"/>
</dbReference>
<evidence type="ECO:0000313" key="2">
    <source>
        <dbReference type="Proteomes" id="UP000308600"/>
    </source>
</evidence>
<sequence>WEQGIKLSKKFDDDMCEMLKDELENLLLFAALFSAIVTSFTVVSYQWLQPNNTNNPSPVPYNLAVQINFLWFMSLAASLSVSSIGILCMQWVRQYRRWKAKTDRRTAALRRQRYEGFLHWHVPNIVAALPVILQIALVLFGVGVNNLLWSLHHVVAVGFAAVSIPALVFIVGTTLAPLFQWSLRQKLPGKWWKSQCPYQSPQA</sequence>
<accession>A0ACD3A4G8</accession>
<proteinExistence type="predicted"/>
<feature type="non-terminal residue" evidence="1">
    <location>
        <position position="203"/>
    </location>
</feature>
<name>A0ACD3A4G8_9AGAR</name>
<dbReference type="EMBL" id="ML208740">
    <property type="protein sequence ID" value="TFK60723.1"/>
    <property type="molecule type" value="Genomic_DNA"/>
</dbReference>
<protein>
    <submittedName>
        <fullName evidence="1">Uncharacterized protein</fullName>
    </submittedName>
</protein>
<feature type="non-terminal residue" evidence="1">
    <location>
        <position position="1"/>
    </location>
</feature>
<gene>
    <name evidence="1" type="ORF">BDN72DRAFT_741489</name>
</gene>
<reference evidence="1 2" key="1">
    <citation type="journal article" date="2019" name="Nat. Ecol. Evol.">
        <title>Megaphylogeny resolves global patterns of mushroom evolution.</title>
        <authorList>
            <person name="Varga T."/>
            <person name="Krizsan K."/>
            <person name="Foldi C."/>
            <person name="Dima B."/>
            <person name="Sanchez-Garcia M."/>
            <person name="Sanchez-Ramirez S."/>
            <person name="Szollosi G.J."/>
            <person name="Szarkandi J.G."/>
            <person name="Papp V."/>
            <person name="Albert L."/>
            <person name="Andreopoulos W."/>
            <person name="Angelini C."/>
            <person name="Antonin V."/>
            <person name="Barry K.W."/>
            <person name="Bougher N.L."/>
            <person name="Buchanan P."/>
            <person name="Buyck B."/>
            <person name="Bense V."/>
            <person name="Catcheside P."/>
            <person name="Chovatia M."/>
            <person name="Cooper J."/>
            <person name="Damon W."/>
            <person name="Desjardin D."/>
            <person name="Finy P."/>
            <person name="Geml J."/>
            <person name="Haridas S."/>
            <person name="Hughes K."/>
            <person name="Justo A."/>
            <person name="Karasinski D."/>
            <person name="Kautmanova I."/>
            <person name="Kiss B."/>
            <person name="Kocsube S."/>
            <person name="Kotiranta H."/>
            <person name="LaButti K.M."/>
            <person name="Lechner B.E."/>
            <person name="Liimatainen K."/>
            <person name="Lipzen A."/>
            <person name="Lukacs Z."/>
            <person name="Mihaltcheva S."/>
            <person name="Morgado L.N."/>
            <person name="Niskanen T."/>
            <person name="Noordeloos M.E."/>
            <person name="Ohm R.A."/>
            <person name="Ortiz-Santana B."/>
            <person name="Ovrebo C."/>
            <person name="Racz N."/>
            <person name="Riley R."/>
            <person name="Savchenko A."/>
            <person name="Shiryaev A."/>
            <person name="Soop K."/>
            <person name="Spirin V."/>
            <person name="Szebenyi C."/>
            <person name="Tomsovsky M."/>
            <person name="Tulloss R.E."/>
            <person name="Uehling J."/>
            <person name="Grigoriev I.V."/>
            <person name="Vagvolgyi C."/>
            <person name="Papp T."/>
            <person name="Martin F.M."/>
            <person name="Miettinen O."/>
            <person name="Hibbett D.S."/>
            <person name="Nagy L.G."/>
        </authorList>
    </citation>
    <scope>NUCLEOTIDE SEQUENCE [LARGE SCALE GENOMIC DNA]</scope>
    <source>
        <strain evidence="1 2">NL-1719</strain>
    </source>
</reference>
<keyword evidence="2" id="KW-1185">Reference proteome</keyword>
<evidence type="ECO:0000313" key="1">
    <source>
        <dbReference type="EMBL" id="TFK60723.1"/>
    </source>
</evidence>
<organism evidence="1 2">
    <name type="scientific">Pluteus cervinus</name>
    <dbReference type="NCBI Taxonomy" id="181527"/>
    <lineage>
        <taxon>Eukaryota</taxon>
        <taxon>Fungi</taxon>
        <taxon>Dikarya</taxon>
        <taxon>Basidiomycota</taxon>
        <taxon>Agaricomycotina</taxon>
        <taxon>Agaricomycetes</taxon>
        <taxon>Agaricomycetidae</taxon>
        <taxon>Agaricales</taxon>
        <taxon>Pluteineae</taxon>
        <taxon>Pluteaceae</taxon>
        <taxon>Pluteus</taxon>
    </lineage>
</organism>